<dbReference type="NCBIfam" id="TIGR00012">
    <property type="entry name" value="L29"/>
    <property type="match status" value="1"/>
</dbReference>
<organism evidence="6 7">
    <name type="scientific">Marivirga sericea</name>
    <dbReference type="NCBI Taxonomy" id="1028"/>
    <lineage>
        <taxon>Bacteria</taxon>
        <taxon>Pseudomonadati</taxon>
        <taxon>Bacteroidota</taxon>
        <taxon>Cytophagia</taxon>
        <taxon>Cytophagales</taxon>
        <taxon>Marivirgaceae</taxon>
        <taxon>Marivirga</taxon>
    </lineage>
</organism>
<reference evidence="7" key="1">
    <citation type="submission" date="2017-04" db="EMBL/GenBank/DDBJ databases">
        <authorList>
            <person name="Varghese N."/>
            <person name="Submissions S."/>
        </authorList>
    </citation>
    <scope>NUCLEOTIDE SEQUENCE [LARGE SCALE GENOMIC DNA]</scope>
    <source>
        <strain evidence="7">DSM 4125</strain>
    </source>
</reference>
<protein>
    <recommendedName>
        <fullName evidence="4 5">Large ribosomal subunit protein uL29</fullName>
    </recommendedName>
</protein>
<name>A0A1X7KVK3_9BACT</name>
<dbReference type="InterPro" id="IPR018254">
    <property type="entry name" value="Ribosomal_uL29_CS"/>
</dbReference>
<sequence length="64" mass="7409">MKNTDIKKLSVDELNENIKVEGQKLHKLKFAHAISPIENPMQIRDTRKNVARLQTELRSKVLAK</sequence>
<dbReference type="CDD" id="cd00427">
    <property type="entry name" value="Ribosomal_L29_HIP"/>
    <property type="match status" value="1"/>
</dbReference>
<dbReference type="SUPFAM" id="SSF46561">
    <property type="entry name" value="Ribosomal protein L29 (L29p)"/>
    <property type="match status" value="1"/>
</dbReference>
<keyword evidence="2 5" id="KW-0689">Ribosomal protein</keyword>
<evidence type="ECO:0000256" key="1">
    <source>
        <dbReference type="ARBA" id="ARBA00009254"/>
    </source>
</evidence>
<comment type="similarity">
    <text evidence="1 5">Belongs to the universal ribosomal protein uL29 family.</text>
</comment>
<evidence type="ECO:0000256" key="2">
    <source>
        <dbReference type="ARBA" id="ARBA00022980"/>
    </source>
</evidence>
<dbReference type="PROSITE" id="PS00579">
    <property type="entry name" value="RIBOSOMAL_L29"/>
    <property type="match status" value="1"/>
</dbReference>
<evidence type="ECO:0000256" key="4">
    <source>
        <dbReference type="ARBA" id="ARBA00035204"/>
    </source>
</evidence>
<dbReference type="Proteomes" id="UP000193804">
    <property type="component" value="Unassembled WGS sequence"/>
</dbReference>
<dbReference type="GO" id="GO:0006412">
    <property type="term" value="P:translation"/>
    <property type="evidence" value="ECO:0007669"/>
    <property type="project" value="UniProtKB-UniRule"/>
</dbReference>
<dbReference type="GO" id="GO:1990904">
    <property type="term" value="C:ribonucleoprotein complex"/>
    <property type="evidence" value="ECO:0007669"/>
    <property type="project" value="UniProtKB-KW"/>
</dbReference>
<gene>
    <name evidence="5" type="primary">rpmC</name>
    <name evidence="6" type="ORF">SAMN05661096_03156</name>
</gene>
<dbReference type="GO" id="GO:0003735">
    <property type="term" value="F:structural constituent of ribosome"/>
    <property type="evidence" value="ECO:0007669"/>
    <property type="project" value="InterPro"/>
</dbReference>
<accession>A0A1X7KVK3</accession>
<dbReference type="Gene3D" id="1.10.287.310">
    <property type="match status" value="1"/>
</dbReference>
<dbReference type="GO" id="GO:0005840">
    <property type="term" value="C:ribosome"/>
    <property type="evidence" value="ECO:0007669"/>
    <property type="project" value="UniProtKB-KW"/>
</dbReference>
<proteinExistence type="inferred from homology"/>
<dbReference type="RefSeq" id="WP_085518302.1">
    <property type="nucleotide sequence ID" value="NZ_FXAW01000007.1"/>
</dbReference>
<evidence type="ECO:0000313" key="7">
    <source>
        <dbReference type="Proteomes" id="UP000193804"/>
    </source>
</evidence>
<keyword evidence="3 5" id="KW-0687">Ribonucleoprotein</keyword>
<dbReference type="OrthoDB" id="5296761at2"/>
<evidence type="ECO:0000313" key="6">
    <source>
        <dbReference type="EMBL" id="SMG45589.1"/>
    </source>
</evidence>
<dbReference type="EMBL" id="FXAW01000007">
    <property type="protein sequence ID" value="SMG45589.1"/>
    <property type="molecule type" value="Genomic_DNA"/>
</dbReference>
<evidence type="ECO:0000256" key="3">
    <source>
        <dbReference type="ARBA" id="ARBA00023274"/>
    </source>
</evidence>
<dbReference type="AlphaFoldDB" id="A0A1X7KVK3"/>
<dbReference type="InterPro" id="IPR036049">
    <property type="entry name" value="Ribosomal_uL29_sf"/>
</dbReference>
<evidence type="ECO:0000256" key="5">
    <source>
        <dbReference type="HAMAP-Rule" id="MF_00374"/>
    </source>
</evidence>
<dbReference type="InterPro" id="IPR001854">
    <property type="entry name" value="Ribosomal_uL29"/>
</dbReference>
<dbReference type="HAMAP" id="MF_00374">
    <property type="entry name" value="Ribosomal_uL29"/>
    <property type="match status" value="1"/>
</dbReference>
<dbReference type="Pfam" id="PF00831">
    <property type="entry name" value="Ribosomal_L29"/>
    <property type="match status" value="1"/>
</dbReference>
<dbReference type="STRING" id="1028.SAMN05661096_03156"/>
<keyword evidence="7" id="KW-1185">Reference proteome</keyword>